<protein>
    <submittedName>
        <fullName evidence="1">Uncharacterized protein</fullName>
    </submittedName>
</protein>
<reference evidence="1 2" key="1">
    <citation type="submission" date="2015-02" db="EMBL/GenBank/DDBJ databases">
        <title>Single-cell genomics of uncultivated deep-branching MTB reveals a conserved set of magnetosome genes.</title>
        <authorList>
            <person name="Kolinko S."/>
            <person name="Richter M."/>
            <person name="Glockner F.O."/>
            <person name="Brachmann A."/>
            <person name="Schuler D."/>
        </authorList>
    </citation>
    <scope>NUCLEOTIDE SEQUENCE [LARGE SCALE GENOMIC DNA]</scope>
    <source>
        <strain evidence="1">TM-1</strain>
    </source>
</reference>
<evidence type="ECO:0000313" key="2">
    <source>
        <dbReference type="Proteomes" id="UP000033423"/>
    </source>
</evidence>
<keyword evidence="2" id="KW-1185">Reference proteome</keyword>
<dbReference type="EMBL" id="LACI01001216">
    <property type="protein sequence ID" value="KJU84972.1"/>
    <property type="molecule type" value="Genomic_DNA"/>
</dbReference>
<gene>
    <name evidence="1" type="ORF">MBAV_002833</name>
</gene>
<proteinExistence type="predicted"/>
<evidence type="ECO:0000313" key="1">
    <source>
        <dbReference type="EMBL" id="KJU84972.1"/>
    </source>
</evidence>
<comment type="caution">
    <text evidence="1">The sequence shown here is derived from an EMBL/GenBank/DDBJ whole genome shotgun (WGS) entry which is preliminary data.</text>
</comment>
<sequence length="181" mass="20776">MRDWLWLEDQPGTVGDMGLYLTKIGIRYNSYQTPNELINFLCKIKKEEVPDILNNYGLILDVLLMGNRYITCPPEWSGGQKTNFFPTDKSGYDGGIAFYERIILGMGIKDSPIWNPPPPVLFLTVLKQGDENIEQRVETIKEKWAIAACDGFIDRAKVAWLGKWDANEKKLREIFKGWGEI</sequence>
<name>A0A0F3GT09_9BACT</name>
<dbReference type="AlphaFoldDB" id="A0A0F3GT09"/>
<dbReference type="Proteomes" id="UP000033423">
    <property type="component" value="Unassembled WGS sequence"/>
</dbReference>
<organism evidence="1 2">
    <name type="scientific">Candidatus Magnetobacterium bavaricum</name>
    <dbReference type="NCBI Taxonomy" id="29290"/>
    <lineage>
        <taxon>Bacteria</taxon>
        <taxon>Pseudomonadati</taxon>
        <taxon>Nitrospirota</taxon>
        <taxon>Thermodesulfovibrionia</taxon>
        <taxon>Thermodesulfovibrionales</taxon>
        <taxon>Candidatus Magnetobacteriaceae</taxon>
        <taxon>Candidatus Magnetobacterium</taxon>
    </lineage>
</organism>
<accession>A0A0F3GT09</accession>